<proteinExistence type="predicted"/>
<evidence type="ECO:0000313" key="2">
    <source>
        <dbReference type="EMBL" id="PTB71204.1"/>
    </source>
</evidence>
<organism evidence="2 3">
    <name type="scientific">Trichoderma longibrachiatum ATCC 18648</name>
    <dbReference type="NCBI Taxonomy" id="983965"/>
    <lineage>
        <taxon>Eukaryota</taxon>
        <taxon>Fungi</taxon>
        <taxon>Dikarya</taxon>
        <taxon>Ascomycota</taxon>
        <taxon>Pezizomycotina</taxon>
        <taxon>Sordariomycetes</taxon>
        <taxon>Hypocreomycetidae</taxon>
        <taxon>Hypocreales</taxon>
        <taxon>Hypocreaceae</taxon>
        <taxon>Trichoderma</taxon>
    </lineage>
</organism>
<reference evidence="2 3" key="1">
    <citation type="submission" date="2016-07" db="EMBL/GenBank/DDBJ databases">
        <title>Multiple horizontal gene transfer events from other fungi enriched the ability of initially mycotrophic Trichoderma (Ascomycota) to feed on dead plant biomass.</title>
        <authorList>
            <consortium name="DOE Joint Genome Institute"/>
            <person name="Aerts A."/>
            <person name="Atanasova L."/>
            <person name="Chenthamara K."/>
            <person name="Zhang J."/>
            <person name="Grujic M."/>
            <person name="Henrissat B."/>
            <person name="Kuo A."/>
            <person name="Salamov A."/>
            <person name="Lipzen A."/>
            <person name="Labutti K."/>
            <person name="Barry K."/>
            <person name="Miao Y."/>
            <person name="Rahimi M.J."/>
            <person name="Shen Q."/>
            <person name="Grigoriev I.V."/>
            <person name="Kubicek C.P."/>
            <person name="Druzhinina I.S."/>
        </authorList>
    </citation>
    <scope>NUCLEOTIDE SEQUENCE [LARGE SCALE GENOMIC DNA]</scope>
    <source>
        <strain evidence="2 3">ATCC 18648</strain>
    </source>
</reference>
<sequence>MFSFLSSIRYSLENGSPGISRVCARGSKISREHESGESWHLSNTKDACHPQSAVFPSITSRSESRRRTTQPLPSCPGQRQSAIGSRLQSCSLHVETLLVLLACFQQVSLLANRSDDTCRRGQVLGVVVLLPRISQARTRDIDTNLSRLHHCIASQTSKTTKRRR</sequence>
<keyword evidence="3" id="KW-1185">Reference proteome</keyword>
<gene>
    <name evidence="2" type="ORF">M440DRAFT_1153044</name>
</gene>
<dbReference type="Proteomes" id="UP000240760">
    <property type="component" value="Unassembled WGS sequence"/>
</dbReference>
<evidence type="ECO:0000256" key="1">
    <source>
        <dbReference type="SAM" id="MobiDB-lite"/>
    </source>
</evidence>
<accession>A0A2T4BPH5</accession>
<dbReference type="AlphaFoldDB" id="A0A2T4BPH5"/>
<evidence type="ECO:0000313" key="3">
    <source>
        <dbReference type="Proteomes" id="UP000240760"/>
    </source>
</evidence>
<feature type="region of interest" description="Disordered" evidence="1">
    <location>
        <begin position="57"/>
        <end position="80"/>
    </location>
</feature>
<protein>
    <submittedName>
        <fullName evidence="2">Uncharacterized protein</fullName>
    </submittedName>
</protein>
<dbReference type="EMBL" id="KZ679151">
    <property type="protein sequence ID" value="PTB71204.1"/>
    <property type="molecule type" value="Genomic_DNA"/>
</dbReference>
<name>A0A2T4BPH5_TRILO</name>